<dbReference type="KEGG" id="lgi:LOTGIDRAFT_100155"/>
<reference evidence="1 2" key="1">
    <citation type="journal article" date="2013" name="Nature">
        <title>Insights into bilaterian evolution from three spiralian genomes.</title>
        <authorList>
            <person name="Simakov O."/>
            <person name="Marletaz F."/>
            <person name="Cho S.J."/>
            <person name="Edsinger-Gonzales E."/>
            <person name="Havlak P."/>
            <person name="Hellsten U."/>
            <person name="Kuo D.H."/>
            <person name="Larsson T."/>
            <person name="Lv J."/>
            <person name="Arendt D."/>
            <person name="Savage R."/>
            <person name="Osoegawa K."/>
            <person name="de Jong P."/>
            <person name="Grimwood J."/>
            <person name="Chapman J.A."/>
            <person name="Shapiro H."/>
            <person name="Aerts A."/>
            <person name="Otillar R.P."/>
            <person name="Terry A.Y."/>
            <person name="Boore J.L."/>
            <person name="Grigoriev I.V."/>
            <person name="Lindberg D.R."/>
            <person name="Seaver E.C."/>
            <person name="Weisblat D.A."/>
            <person name="Putnam N.H."/>
            <person name="Rokhsar D.S."/>
        </authorList>
    </citation>
    <scope>NUCLEOTIDE SEQUENCE [LARGE SCALE GENOMIC DNA]</scope>
</reference>
<accession>V4AB61</accession>
<protein>
    <submittedName>
        <fullName evidence="1">Uncharacterized protein</fullName>
    </submittedName>
</protein>
<name>V4AB61_LOTGI</name>
<dbReference type="AlphaFoldDB" id="V4AB61"/>
<keyword evidence="2" id="KW-1185">Reference proteome</keyword>
<gene>
    <name evidence="1" type="ORF">LOTGIDRAFT_100155</name>
</gene>
<proteinExistence type="predicted"/>
<dbReference type="RefSeq" id="XP_009058857.1">
    <property type="nucleotide sequence ID" value="XM_009060609.1"/>
</dbReference>
<dbReference type="OrthoDB" id="6155329at2759"/>
<feature type="non-terminal residue" evidence="1">
    <location>
        <position position="57"/>
    </location>
</feature>
<dbReference type="GeneID" id="20229508"/>
<dbReference type="HOGENOM" id="CLU_3002462_0_0_1"/>
<feature type="non-terminal residue" evidence="1">
    <location>
        <position position="1"/>
    </location>
</feature>
<dbReference type="EMBL" id="KB202408">
    <property type="protein sequence ID" value="ESO90536.1"/>
    <property type="molecule type" value="Genomic_DNA"/>
</dbReference>
<dbReference type="CTD" id="20229508"/>
<dbReference type="Proteomes" id="UP000030746">
    <property type="component" value="Unassembled WGS sequence"/>
</dbReference>
<sequence length="57" mass="6758">VKLPKIDLPTFDGNVLQWQPYYQSIEVYVIKNQSLADVQKLEYLMRSLKGKQLKLFE</sequence>
<organism evidence="1 2">
    <name type="scientific">Lottia gigantea</name>
    <name type="common">Giant owl limpet</name>
    <dbReference type="NCBI Taxonomy" id="225164"/>
    <lineage>
        <taxon>Eukaryota</taxon>
        <taxon>Metazoa</taxon>
        <taxon>Spiralia</taxon>
        <taxon>Lophotrochozoa</taxon>
        <taxon>Mollusca</taxon>
        <taxon>Gastropoda</taxon>
        <taxon>Patellogastropoda</taxon>
        <taxon>Lottioidea</taxon>
        <taxon>Lottiidae</taxon>
        <taxon>Lottia</taxon>
    </lineage>
</organism>
<evidence type="ECO:0000313" key="2">
    <source>
        <dbReference type="Proteomes" id="UP000030746"/>
    </source>
</evidence>
<evidence type="ECO:0000313" key="1">
    <source>
        <dbReference type="EMBL" id="ESO90536.1"/>
    </source>
</evidence>